<dbReference type="AlphaFoldDB" id="A0A0F6W078"/>
<reference evidence="3 4" key="1">
    <citation type="submission" date="2015-03" db="EMBL/GenBank/DDBJ databases">
        <title>Genome assembly of Sandaracinus amylolyticus DSM 53668.</title>
        <authorList>
            <person name="Sharma G."/>
            <person name="Subramanian S."/>
        </authorList>
    </citation>
    <scope>NUCLEOTIDE SEQUENCE [LARGE SCALE GENOMIC DNA]</scope>
    <source>
        <strain evidence="3 4">DSM 53668</strain>
    </source>
</reference>
<evidence type="ECO:0000313" key="4">
    <source>
        <dbReference type="Proteomes" id="UP000034883"/>
    </source>
</evidence>
<dbReference type="Pfam" id="PF03703">
    <property type="entry name" value="bPH_2"/>
    <property type="match status" value="1"/>
</dbReference>
<gene>
    <name evidence="3" type="ORF">DB32_001076</name>
</gene>
<sequence length="175" mass="19208">MQRCPHCETDLPQPNPAICPSCGASLGEPPRRASGGDAAPPERVIFEGHPALVPGVLEALFVALTLGLGLVWLWVRSRGTHYRLTTSRVVIESGMLNKKIEQIDLYRVDDYAVDLPLGQRLLGTGNLTLATTDRSAKGEVRLAHLRTDVRALYEQLRAATEADKARRGVRRFDSV</sequence>
<dbReference type="KEGG" id="samy:DB32_001076"/>
<keyword evidence="1" id="KW-0472">Membrane</keyword>
<protein>
    <recommendedName>
        <fullName evidence="2">YdbS-like PH domain-containing protein</fullName>
    </recommendedName>
</protein>
<organism evidence="3 4">
    <name type="scientific">Sandaracinus amylolyticus</name>
    <dbReference type="NCBI Taxonomy" id="927083"/>
    <lineage>
        <taxon>Bacteria</taxon>
        <taxon>Pseudomonadati</taxon>
        <taxon>Myxococcota</taxon>
        <taxon>Polyangia</taxon>
        <taxon>Polyangiales</taxon>
        <taxon>Sandaracinaceae</taxon>
        <taxon>Sandaracinus</taxon>
    </lineage>
</organism>
<name>A0A0F6W078_9BACT</name>
<keyword evidence="1" id="KW-0812">Transmembrane</keyword>
<evidence type="ECO:0000256" key="1">
    <source>
        <dbReference type="SAM" id="Phobius"/>
    </source>
</evidence>
<dbReference type="RefSeq" id="WP_053231334.1">
    <property type="nucleotide sequence ID" value="NZ_CP011125.1"/>
</dbReference>
<keyword evidence="1" id="KW-1133">Transmembrane helix</keyword>
<dbReference type="Proteomes" id="UP000034883">
    <property type="component" value="Chromosome"/>
</dbReference>
<proteinExistence type="predicted"/>
<dbReference type="EMBL" id="CP011125">
    <property type="protein sequence ID" value="AKF03927.1"/>
    <property type="molecule type" value="Genomic_DNA"/>
</dbReference>
<evidence type="ECO:0000313" key="3">
    <source>
        <dbReference type="EMBL" id="AKF03927.1"/>
    </source>
</evidence>
<keyword evidence="4" id="KW-1185">Reference proteome</keyword>
<dbReference type="OrthoDB" id="5460242at2"/>
<dbReference type="InterPro" id="IPR005182">
    <property type="entry name" value="YdbS-like_PH"/>
</dbReference>
<accession>A0A0F6W078</accession>
<dbReference type="STRING" id="927083.DB32_001076"/>
<evidence type="ECO:0000259" key="2">
    <source>
        <dbReference type="Pfam" id="PF03703"/>
    </source>
</evidence>
<feature type="transmembrane region" description="Helical" evidence="1">
    <location>
        <begin position="51"/>
        <end position="75"/>
    </location>
</feature>
<feature type="domain" description="YdbS-like PH" evidence="2">
    <location>
        <begin position="78"/>
        <end position="146"/>
    </location>
</feature>